<dbReference type="PANTHER" id="PTHR43335">
    <property type="entry name" value="ABC TRANSPORTER, ATP-BINDING PROTEIN"/>
    <property type="match status" value="1"/>
</dbReference>
<dbReference type="InterPro" id="IPR017871">
    <property type="entry name" value="ABC_transporter-like_CS"/>
</dbReference>
<evidence type="ECO:0000256" key="3">
    <source>
        <dbReference type="ARBA" id="ARBA00022741"/>
    </source>
</evidence>
<dbReference type="InterPro" id="IPR003439">
    <property type="entry name" value="ABC_transporter-like_ATP-bd"/>
</dbReference>
<dbReference type="SUPFAM" id="SSF52540">
    <property type="entry name" value="P-loop containing nucleoside triphosphate hydrolases"/>
    <property type="match status" value="1"/>
</dbReference>
<dbReference type="PANTHER" id="PTHR43335:SF4">
    <property type="entry name" value="ABC TRANSPORTER, ATP-BINDING PROTEIN"/>
    <property type="match status" value="1"/>
</dbReference>
<dbReference type="EMBL" id="LILD01000003">
    <property type="protein sequence ID" value="KOO36959.1"/>
    <property type="molecule type" value="Genomic_DNA"/>
</dbReference>
<dbReference type="InterPro" id="IPR027417">
    <property type="entry name" value="P-loop_NTPase"/>
</dbReference>
<evidence type="ECO:0000313" key="6">
    <source>
        <dbReference type="EMBL" id="KOO36959.1"/>
    </source>
</evidence>
<accession>A0A0M0KDV6</accession>
<evidence type="ECO:0000259" key="5">
    <source>
        <dbReference type="PROSITE" id="PS50893"/>
    </source>
</evidence>
<dbReference type="SMART" id="SM00382">
    <property type="entry name" value="AAA"/>
    <property type="match status" value="1"/>
</dbReference>
<gene>
    <name evidence="6" type="ORF">AMD02_16380</name>
</gene>
<dbReference type="GO" id="GO:0005524">
    <property type="term" value="F:ATP binding"/>
    <property type="evidence" value="ECO:0007669"/>
    <property type="project" value="UniProtKB-KW"/>
</dbReference>
<proteinExistence type="inferred from homology"/>
<comment type="caution">
    <text evidence="6">The sequence shown here is derived from an EMBL/GenBank/DDBJ whole genome shotgun (WGS) entry which is preliminary data.</text>
</comment>
<evidence type="ECO:0000256" key="2">
    <source>
        <dbReference type="ARBA" id="ARBA00022448"/>
    </source>
</evidence>
<protein>
    <submittedName>
        <fullName evidence="6">Bacitracin ABC transporter ATP-binding protein</fullName>
    </submittedName>
</protein>
<comment type="similarity">
    <text evidence="1">Belongs to the ABC transporter superfamily.</text>
</comment>
<dbReference type="PROSITE" id="PS00211">
    <property type="entry name" value="ABC_TRANSPORTER_1"/>
    <property type="match status" value="1"/>
</dbReference>
<feature type="domain" description="ABC transporter" evidence="5">
    <location>
        <begin position="8"/>
        <end position="235"/>
    </location>
</feature>
<dbReference type="InterPro" id="IPR003593">
    <property type="entry name" value="AAA+_ATPase"/>
</dbReference>
<organism evidence="6">
    <name type="scientific">Halalkalibacterium halodurans</name>
    <name type="common">Bacillus halodurans</name>
    <dbReference type="NCBI Taxonomy" id="86665"/>
    <lineage>
        <taxon>Bacteria</taxon>
        <taxon>Bacillati</taxon>
        <taxon>Bacillota</taxon>
        <taxon>Bacilli</taxon>
        <taxon>Bacillales</taxon>
        <taxon>Bacillaceae</taxon>
        <taxon>Halalkalibacterium (ex Joshi et al. 2022)</taxon>
    </lineage>
</organism>
<dbReference type="PATRIC" id="fig|136160.3.peg.4228"/>
<keyword evidence="3" id="KW-0547">Nucleotide-binding</keyword>
<dbReference type="Pfam" id="PF00005">
    <property type="entry name" value="ABC_tran"/>
    <property type="match status" value="1"/>
</dbReference>
<dbReference type="GeneID" id="87596009"/>
<keyword evidence="2" id="KW-0813">Transport</keyword>
<sequence>MTTTNYLIETNNLTKTYKHVHAVDRINLKVKEGEIYGFLGPNGAGKTTTIRMLLGLIKASQGSIKIFGKDLKQHRLDILKNIGALVESPSYYPHLSGEDNLETVRKIVKVPKSRIAEVLELVRLTKVADRKVQEYSLGMKQRLAIAAALLANPRLVILDEPTNGLDPAGIIEIRNLILRLPKEYGITVLLSSHLLSEVEQVASQVGIIAKGKLIFQDSIEELRKKANRKIFLSTSHPEVAATILQERGINVDTQARGLVMNDRSDEEIAQLVKAFVEKDIDVYRISDETSSLEEIFLQLTKGGQTL</sequence>
<dbReference type="GO" id="GO:0016887">
    <property type="term" value="F:ATP hydrolysis activity"/>
    <property type="evidence" value="ECO:0007669"/>
    <property type="project" value="InterPro"/>
</dbReference>
<keyword evidence="4 6" id="KW-0067">ATP-binding</keyword>
<dbReference type="AlphaFoldDB" id="A0A0M0KDV6"/>
<dbReference type="Gene3D" id="3.40.50.300">
    <property type="entry name" value="P-loop containing nucleotide triphosphate hydrolases"/>
    <property type="match status" value="1"/>
</dbReference>
<evidence type="ECO:0000256" key="1">
    <source>
        <dbReference type="ARBA" id="ARBA00005417"/>
    </source>
</evidence>
<reference evidence="6" key="1">
    <citation type="submission" date="2015-08" db="EMBL/GenBank/DDBJ databases">
        <title>Complete DNA Sequence of Pseudomonas syringae pv. actinidiae, the Causal Agent of Kiwifruit Canker Disease.</title>
        <authorList>
            <person name="Rikkerink E.H.A."/>
            <person name="Fineran P.C."/>
        </authorList>
    </citation>
    <scope>NUCLEOTIDE SEQUENCE</scope>
    <source>
        <strain evidence="6">DSM 13666</strain>
    </source>
</reference>
<name>A0A0M0KDV6_ALKHA</name>
<dbReference type="PROSITE" id="PS50893">
    <property type="entry name" value="ABC_TRANSPORTER_2"/>
    <property type="match status" value="1"/>
</dbReference>
<evidence type="ECO:0000256" key="4">
    <source>
        <dbReference type="ARBA" id="ARBA00022840"/>
    </source>
</evidence>
<dbReference type="RefSeq" id="WP_053432178.1">
    <property type="nucleotide sequence ID" value="NZ_CP040441.1"/>
</dbReference>